<dbReference type="Pfam" id="PF03466">
    <property type="entry name" value="LysR_substrate"/>
    <property type="match status" value="1"/>
</dbReference>
<organism evidence="6 7">
    <name type="scientific">Ancylobacter polymorphus</name>
    <dbReference type="NCBI Taxonomy" id="223390"/>
    <lineage>
        <taxon>Bacteria</taxon>
        <taxon>Pseudomonadati</taxon>
        <taxon>Pseudomonadota</taxon>
        <taxon>Alphaproteobacteria</taxon>
        <taxon>Hyphomicrobiales</taxon>
        <taxon>Xanthobacteraceae</taxon>
        <taxon>Ancylobacter</taxon>
    </lineage>
</organism>
<evidence type="ECO:0000256" key="1">
    <source>
        <dbReference type="ARBA" id="ARBA00009437"/>
    </source>
</evidence>
<keyword evidence="4" id="KW-0804">Transcription</keyword>
<gene>
    <name evidence="6" type="ORF">J2S75_003952</name>
</gene>
<keyword evidence="2" id="KW-0805">Transcription regulation</keyword>
<evidence type="ECO:0000256" key="2">
    <source>
        <dbReference type="ARBA" id="ARBA00023015"/>
    </source>
</evidence>
<dbReference type="PANTHER" id="PTHR30346:SF0">
    <property type="entry name" value="HCA OPERON TRANSCRIPTIONAL ACTIVATOR HCAR"/>
    <property type="match status" value="1"/>
</dbReference>
<evidence type="ECO:0000256" key="3">
    <source>
        <dbReference type="ARBA" id="ARBA00023125"/>
    </source>
</evidence>
<protein>
    <submittedName>
        <fullName evidence="6">DNA-binding transcriptional LysR family regulator</fullName>
    </submittedName>
</protein>
<dbReference type="Proteomes" id="UP001224682">
    <property type="component" value="Unassembled WGS sequence"/>
</dbReference>
<evidence type="ECO:0000313" key="6">
    <source>
        <dbReference type="EMBL" id="MDQ0304902.1"/>
    </source>
</evidence>
<dbReference type="Gene3D" id="3.40.190.290">
    <property type="match status" value="1"/>
</dbReference>
<evidence type="ECO:0000313" key="7">
    <source>
        <dbReference type="Proteomes" id="UP001224682"/>
    </source>
</evidence>
<sequence length="82" mass="8846">MHVHDLPMAQNVYELRSGLLDAALAPESGYGKGLVAEPIWQHRPVAVLPRGHPLAAKDGLDLGDVVDEPLVLYRPDTGLGQQ</sequence>
<dbReference type="InterPro" id="IPR005119">
    <property type="entry name" value="LysR_subst-bd"/>
</dbReference>
<evidence type="ECO:0000256" key="4">
    <source>
        <dbReference type="ARBA" id="ARBA00023163"/>
    </source>
</evidence>
<dbReference type="EMBL" id="JAUSUI010000010">
    <property type="protein sequence ID" value="MDQ0304902.1"/>
    <property type="molecule type" value="Genomic_DNA"/>
</dbReference>
<comment type="caution">
    <text evidence="6">The sequence shown here is derived from an EMBL/GenBank/DDBJ whole genome shotgun (WGS) entry which is preliminary data.</text>
</comment>
<proteinExistence type="inferred from homology"/>
<name>A0ABU0BGD9_9HYPH</name>
<dbReference type="GO" id="GO:0003677">
    <property type="term" value="F:DNA binding"/>
    <property type="evidence" value="ECO:0007669"/>
    <property type="project" value="UniProtKB-KW"/>
</dbReference>
<evidence type="ECO:0000259" key="5">
    <source>
        <dbReference type="Pfam" id="PF03466"/>
    </source>
</evidence>
<keyword evidence="3 6" id="KW-0238">DNA-binding</keyword>
<reference evidence="6 7" key="1">
    <citation type="submission" date="2023-07" db="EMBL/GenBank/DDBJ databases">
        <title>Genomic Encyclopedia of Type Strains, Phase IV (KMG-IV): sequencing the most valuable type-strain genomes for metagenomic binning, comparative biology and taxonomic classification.</title>
        <authorList>
            <person name="Goeker M."/>
        </authorList>
    </citation>
    <scope>NUCLEOTIDE SEQUENCE [LARGE SCALE GENOMIC DNA]</scope>
    <source>
        <strain evidence="6 7">DSM 2457</strain>
    </source>
</reference>
<dbReference type="SUPFAM" id="SSF53850">
    <property type="entry name" value="Periplasmic binding protein-like II"/>
    <property type="match status" value="1"/>
</dbReference>
<comment type="similarity">
    <text evidence="1">Belongs to the LysR transcriptional regulatory family.</text>
</comment>
<keyword evidence="7" id="KW-1185">Reference proteome</keyword>
<dbReference type="PANTHER" id="PTHR30346">
    <property type="entry name" value="TRANSCRIPTIONAL DUAL REGULATOR HCAR-RELATED"/>
    <property type="match status" value="1"/>
</dbReference>
<feature type="domain" description="LysR substrate-binding" evidence="5">
    <location>
        <begin position="8"/>
        <end position="81"/>
    </location>
</feature>
<accession>A0ABU0BGD9</accession>